<dbReference type="GO" id="GO:0000976">
    <property type="term" value="F:transcription cis-regulatory region binding"/>
    <property type="evidence" value="ECO:0007669"/>
    <property type="project" value="TreeGrafter"/>
</dbReference>
<proteinExistence type="predicted"/>
<comment type="caution">
    <text evidence="6">Lacks conserved residue(s) required for the propagation of feature annotation.</text>
</comment>
<evidence type="ECO:0000256" key="4">
    <source>
        <dbReference type="ARBA" id="ARBA00023125"/>
    </source>
</evidence>
<dbReference type="Pfam" id="PF00486">
    <property type="entry name" value="Trans_reg_C"/>
    <property type="match status" value="1"/>
</dbReference>
<dbReference type="Gene3D" id="3.40.50.2300">
    <property type="match status" value="1"/>
</dbReference>
<dbReference type="InterPro" id="IPR001789">
    <property type="entry name" value="Sig_transdc_resp-reg_receiver"/>
</dbReference>
<dbReference type="RefSeq" id="WP_308982090.1">
    <property type="nucleotide sequence ID" value="NZ_JAVIDL010000047.1"/>
</dbReference>
<dbReference type="PROSITE" id="PS50110">
    <property type="entry name" value="RESPONSE_REGULATORY"/>
    <property type="match status" value="1"/>
</dbReference>
<evidence type="ECO:0000313" key="11">
    <source>
        <dbReference type="Proteomes" id="UP001243844"/>
    </source>
</evidence>
<sequence>MRSRISLIGVVQISGSISELLRKIREEYIFTPVIMLTAKSDLEDKLEGFSAGADDYLTKPFSTRELRARVKALHARSMGKNAIVKISDLSYNLHTDEVIRNNVHIKLNPIEKKLLVLLMRESPKIVTRERLEFTIWRDNLPNKDLLRTHIYELRKKIDSNYDIKLIKTCHKLGYQMCSMVNGND</sequence>
<evidence type="ECO:0000259" key="8">
    <source>
        <dbReference type="PROSITE" id="PS50110"/>
    </source>
</evidence>
<dbReference type="PROSITE" id="PS51755">
    <property type="entry name" value="OMPR_PHOB"/>
    <property type="match status" value="1"/>
</dbReference>
<dbReference type="SMART" id="SM00862">
    <property type="entry name" value="Trans_reg_C"/>
    <property type="match status" value="1"/>
</dbReference>
<feature type="DNA-binding region" description="OmpR/PhoB-type" evidence="7">
    <location>
        <begin position="81"/>
        <end position="178"/>
    </location>
</feature>
<dbReference type="AlphaFoldDB" id="A0AAW8JEH5"/>
<evidence type="ECO:0000256" key="6">
    <source>
        <dbReference type="PROSITE-ProRule" id="PRU00169"/>
    </source>
</evidence>
<dbReference type="Proteomes" id="UP001243844">
    <property type="component" value="Unassembled WGS sequence"/>
</dbReference>
<dbReference type="InterPro" id="IPR016032">
    <property type="entry name" value="Sig_transdc_resp-reg_C-effctor"/>
</dbReference>
<dbReference type="GO" id="GO:0032993">
    <property type="term" value="C:protein-DNA complex"/>
    <property type="evidence" value="ECO:0007669"/>
    <property type="project" value="TreeGrafter"/>
</dbReference>
<evidence type="ECO:0000256" key="5">
    <source>
        <dbReference type="ARBA" id="ARBA00023163"/>
    </source>
</evidence>
<dbReference type="GO" id="GO:0005829">
    <property type="term" value="C:cytosol"/>
    <property type="evidence" value="ECO:0007669"/>
    <property type="project" value="TreeGrafter"/>
</dbReference>
<dbReference type="GO" id="GO:0000156">
    <property type="term" value="F:phosphorelay response regulator activity"/>
    <property type="evidence" value="ECO:0007669"/>
    <property type="project" value="TreeGrafter"/>
</dbReference>
<evidence type="ECO:0000256" key="7">
    <source>
        <dbReference type="PROSITE-ProRule" id="PRU01091"/>
    </source>
</evidence>
<keyword evidence="5" id="KW-0804">Transcription</keyword>
<keyword evidence="4 7" id="KW-0238">DNA-binding</keyword>
<keyword evidence="1" id="KW-0597">Phosphoprotein</keyword>
<comment type="caution">
    <text evidence="10">The sequence shown here is derived from an EMBL/GenBank/DDBJ whole genome shotgun (WGS) entry which is preliminary data.</text>
</comment>
<dbReference type="PANTHER" id="PTHR48111">
    <property type="entry name" value="REGULATOR OF RPOS"/>
    <property type="match status" value="1"/>
</dbReference>
<accession>A0AAW8JEH5</accession>
<keyword evidence="3" id="KW-0805">Transcription regulation</keyword>
<keyword evidence="2" id="KW-0902">Two-component regulatory system</keyword>
<organism evidence="10 11">
    <name type="scientific">Acinetobacter rudis</name>
    <dbReference type="NCBI Taxonomy" id="632955"/>
    <lineage>
        <taxon>Bacteria</taxon>
        <taxon>Pseudomonadati</taxon>
        <taxon>Pseudomonadota</taxon>
        <taxon>Gammaproteobacteria</taxon>
        <taxon>Moraxellales</taxon>
        <taxon>Moraxellaceae</taxon>
        <taxon>Acinetobacter</taxon>
    </lineage>
</organism>
<dbReference type="GO" id="GO:0006355">
    <property type="term" value="P:regulation of DNA-templated transcription"/>
    <property type="evidence" value="ECO:0007669"/>
    <property type="project" value="InterPro"/>
</dbReference>
<feature type="domain" description="OmpR/PhoB-type" evidence="9">
    <location>
        <begin position="81"/>
        <end position="178"/>
    </location>
</feature>
<feature type="domain" description="Response regulatory" evidence="8">
    <location>
        <begin position="1"/>
        <end position="74"/>
    </location>
</feature>
<reference evidence="10" key="1">
    <citation type="submission" date="2023-08" db="EMBL/GenBank/DDBJ databases">
        <title>Emergence of clinically-relevant ST2 carbapenem-resistant Acinetobacter baumannii strains in hospital sewages in Zhejiang, East of China.</title>
        <authorList>
            <person name="Kaichao C."/>
            <person name="Zhang R."/>
        </authorList>
    </citation>
    <scope>NUCLEOTIDE SEQUENCE</scope>
    <source>
        <strain evidence="10">M-RB-37</strain>
    </source>
</reference>
<evidence type="ECO:0000256" key="3">
    <source>
        <dbReference type="ARBA" id="ARBA00023015"/>
    </source>
</evidence>
<dbReference type="SUPFAM" id="SSF52172">
    <property type="entry name" value="CheY-like"/>
    <property type="match status" value="1"/>
</dbReference>
<dbReference type="InterPro" id="IPR001867">
    <property type="entry name" value="OmpR/PhoB-type_DNA-bd"/>
</dbReference>
<dbReference type="PANTHER" id="PTHR48111:SF22">
    <property type="entry name" value="REGULATOR OF RPOS"/>
    <property type="match status" value="1"/>
</dbReference>
<evidence type="ECO:0000256" key="1">
    <source>
        <dbReference type="ARBA" id="ARBA00022553"/>
    </source>
</evidence>
<name>A0AAW8JEH5_9GAMM</name>
<dbReference type="InterPro" id="IPR039420">
    <property type="entry name" value="WalR-like"/>
</dbReference>
<dbReference type="EMBL" id="JAVIDL010000047">
    <property type="protein sequence ID" value="MDQ8937086.1"/>
    <property type="molecule type" value="Genomic_DNA"/>
</dbReference>
<dbReference type="CDD" id="cd00383">
    <property type="entry name" value="trans_reg_C"/>
    <property type="match status" value="1"/>
</dbReference>
<gene>
    <name evidence="10" type="ORF">RFH47_15300</name>
</gene>
<dbReference type="Pfam" id="PF00072">
    <property type="entry name" value="Response_reg"/>
    <property type="match status" value="1"/>
</dbReference>
<dbReference type="Gene3D" id="1.10.10.10">
    <property type="entry name" value="Winged helix-like DNA-binding domain superfamily/Winged helix DNA-binding domain"/>
    <property type="match status" value="1"/>
</dbReference>
<dbReference type="SUPFAM" id="SSF46894">
    <property type="entry name" value="C-terminal effector domain of the bipartite response regulators"/>
    <property type="match status" value="1"/>
</dbReference>
<evidence type="ECO:0000259" key="9">
    <source>
        <dbReference type="PROSITE" id="PS51755"/>
    </source>
</evidence>
<evidence type="ECO:0000313" key="10">
    <source>
        <dbReference type="EMBL" id="MDQ8937086.1"/>
    </source>
</evidence>
<dbReference type="InterPro" id="IPR011006">
    <property type="entry name" value="CheY-like_superfamily"/>
</dbReference>
<dbReference type="InterPro" id="IPR036388">
    <property type="entry name" value="WH-like_DNA-bd_sf"/>
</dbReference>
<evidence type="ECO:0000256" key="2">
    <source>
        <dbReference type="ARBA" id="ARBA00023012"/>
    </source>
</evidence>
<protein>
    <submittedName>
        <fullName evidence="10">Response regulator transcription factor</fullName>
    </submittedName>
</protein>